<sequence>MNLNGQPDSSSHLANLRGSINLLVWNVREAGCREFLNNLKELMHMHKPSIIALLETHISGARVDEVCSKIGFHSQYRMEAQGFQGGIWVLWEIESVHLSLVQAYTQFVTMEVHKRGVRPWIFFAIYANPNPQAWKALWTENTITGEKRCYVSVTDSVVSSKIVAFSIWAKGKTVTTRRSAKLDRALCNDHWHSYFQAGAVRHLARSHSDHCPLLLSTMGFSTFYSCHKLFRFQTAWLDHEDFDGQKRKAWARLEGIQCKLAESGGNHLLRMEAKI</sequence>
<dbReference type="OrthoDB" id="1434605at2759"/>
<dbReference type="Proteomes" id="UP001153076">
    <property type="component" value="Unassembled WGS sequence"/>
</dbReference>
<organism evidence="1 2">
    <name type="scientific">Carnegiea gigantea</name>
    <dbReference type="NCBI Taxonomy" id="171969"/>
    <lineage>
        <taxon>Eukaryota</taxon>
        <taxon>Viridiplantae</taxon>
        <taxon>Streptophyta</taxon>
        <taxon>Embryophyta</taxon>
        <taxon>Tracheophyta</taxon>
        <taxon>Spermatophyta</taxon>
        <taxon>Magnoliopsida</taxon>
        <taxon>eudicotyledons</taxon>
        <taxon>Gunneridae</taxon>
        <taxon>Pentapetalae</taxon>
        <taxon>Caryophyllales</taxon>
        <taxon>Cactineae</taxon>
        <taxon>Cactaceae</taxon>
        <taxon>Cactoideae</taxon>
        <taxon>Echinocereeae</taxon>
        <taxon>Carnegiea</taxon>
    </lineage>
</organism>
<comment type="caution">
    <text evidence="1">The sequence shown here is derived from an EMBL/GenBank/DDBJ whole genome shotgun (WGS) entry which is preliminary data.</text>
</comment>
<dbReference type="InterPro" id="IPR036691">
    <property type="entry name" value="Endo/exonu/phosph_ase_sf"/>
</dbReference>
<dbReference type="PANTHER" id="PTHR35218:SF9">
    <property type="entry name" value="ENDONUCLEASE_EXONUCLEASE_PHOSPHATASE DOMAIN-CONTAINING PROTEIN"/>
    <property type="match status" value="1"/>
</dbReference>
<dbReference type="AlphaFoldDB" id="A0A9Q1JKY3"/>
<evidence type="ECO:0000313" key="2">
    <source>
        <dbReference type="Proteomes" id="UP001153076"/>
    </source>
</evidence>
<proteinExistence type="predicted"/>
<dbReference type="PANTHER" id="PTHR35218">
    <property type="entry name" value="RNASE H DOMAIN-CONTAINING PROTEIN"/>
    <property type="match status" value="1"/>
</dbReference>
<keyword evidence="2" id="KW-1185">Reference proteome</keyword>
<accession>A0A9Q1JKY3</accession>
<dbReference type="EMBL" id="JAKOGI010001756">
    <property type="protein sequence ID" value="KAJ8424161.1"/>
    <property type="molecule type" value="Genomic_DNA"/>
</dbReference>
<evidence type="ECO:0008006" key="3">
    <source>
        <dbReference type="Google" id="ProtNLM"/>
    </source>
</evidence>
<dbReference type="Gene3D" id="3.60.10.10">
    <property type="entry name" value="Endonuclease/exonuclease/phosphatase"/>
    <property type="match status" value="1"/>
</dbReference>
<evidence type="ECO:0000313" key="1">
    <source>
        <dbReference type="EMBL" id="KAJ8424161.1"/>
    </source>
</evidence>
<name>A0A9Q1JKY3_9CARY</name>
<dbReference type="SUPFAM" id="SSF56219">
    <property type="entry name" value="DNase I-like"/>
    <property type="match status" value="1"/>
</dbReference>
<protein>
    <recommendedName>
        <fullName evidence="3">Endonuclease/exonuclease/phosphatase</fullName>
    </recommendedName>
</protein>
<gene>
    <name evidence="1" type="ORF">Cgig2_032096</name>
</gene>
<reference evidence="1" key="1">
    <citation type="submission" date="2022-04" db="EMBL/GenBank/DDBJ databases">
        <title>Carnegiea gigantea Genome sequencing and assembly v2.</title>
        <authorList>
            <person name="Copetti D."/>
            <person name="Sanderson M.J."/>
            <person name="Burquez A."/>
            <person name="Wojciechowski M.F."/>
        </authorList>
    </citation>
    <scope>NUCLEOTIDE SEQUENCE</scope>
    <source>
        <strain evidence="1">SGP5-SGP5p</strain>
        <tissue evidence="1">Aerial part</tissue>
    </source>
</reference>